<feature type="transmembrane region" description="Helical" evidence="7">
    <location>
        <begin position="745"/>
        <end position="767"/>
    </location>
</feature>
<dbReference type="Pfam" id="PF12906">
    <property type="entry name" value="RINGv"/>
    <property type="match status" value="1"/>
</dbReference>
<evidence type="ECO:0000256" key="2">
    <source>
        <dbReference type="ARBA" id="ARBA00022737"/>
    </source>
</evidence>
<feature type="repeat" description="PPR" evidence="5">
    <location>
        <begin position="316"/>
        <end position="350"/>
    </location>
</feature>
<dbReference type="InterPro" id="IPR013083">
    <property type="entry name" value="Znf_RING/FYVE/PHD"/>
</dbReference>
<dbReference type="NCBIfam" id="TIGR00756">
    <property type="entry name" value="PPR"/>
    <property type="match status" value="3"/>
</dbReference>
<keyword evidence="2" id="KW-0677">Repeat</keyword>
<name>A0ABP0N8T1_9DINO</name>
<evidence type="ECO:0000256" key="6">
    <source>
        <dbReference type="SAM" id="MobiDB-lite"/>
    </source>
</evidence>
<dbReference type="Pfam" id="PF01535">
    <property type="entry name" value="PPR"/>
    <property type="match status" value="1"/>
</dbReference>
<keyword evidence="10" id="KW-1185">Reference proteome</keyword>
<keyword evidence="7" id="KW-1133">Transmembrane helix</keyword>
<feature type="compositionally biased region" description="Pro residues" evidence="6">
    <location>
        <begin position="1400"/>
        <end position="1412"/>
    </location>
</feature>
<feature type="region of interest" description="Disordered" evidence="6">
    <location>
        <begin position="1387"/>
        <end position="1477"/>
    </location>
</feature>
<feature type="transmembrane region" description="Helical" evidence="7">
    <location>
        <begin position="704"/>
        <end position="724"/>
    </location>
</feature>
<protein>
    <recommendedName>
        <fullName evidence="8">RING-CH-type domain-containing protein</fullName>
    </recommendedName>
</protein>
<sequence>MVRISGKITSCGKLALWQRACSLLVGATASLPRRRSVAKSNATITAMEQGREWQLGLVLFHSIAKNQINPDVISFTAALNCCGRGRQWHLALEFYEAMLRERVKPNSYVFNTMISMFEKVRKWQHALAFFTEMASRQVQPDVFSFNSSISAFEKAAQWWLALSWFDTMSPHEVQPNVVTYNASISALEKGSQWQRGIQLFKAMQMCHVSPDIVSYCAAITSFGKGGEWQQVLLLHDEMSKRRVVPNMLSFNATISAVDKGGQWQLGLCFFNSIAQNKLQRDVISFTAALTCCGRGQQWQLALHFFGAMPRARVEPNAYTFNVIISMFEKVGAWHHSLSFFTGMASRQIQPDVFSFNSSISSFEKAAQWSLALSWFDAMSEKVQPDVYSFNSTISACEKGSQWQQGISLFEAMTKHKVSPDFISCGAVISCCEKGAQWQQALQRLDPTDSGTLETTVSGEPEAEESAPRKPKMHRSSEVAQLSMSNMGGSSSARISRFRVRTGSVPSLDTALMLHSSKSVIAYEWIMEWAKARGRRVGLFASCKAPRDLEHIDPPRLLFPVLRSRENPEEEHEDQEEHRWNQALQWAQVLAYRFLSRQNRLYQRTGHRLGVAQDEQVIECEICTMFVEPNERHWSCGSCNYHICKNCANEIMQGRRPREKLMKLGISLYIAKYFLAFFLLCYALLNNKAILKEEERSFSQSLQENNFSVGTLLLIVAHMTILLSDRIFFKAHYSMRSHATLHIIELVNLGFILAEFVFLHYHTMAILWTSANPREATISLASDWELCIYYLCGMLYITICMMQIKHGLPALGTDSLRPKTIELFSPSSIYTEKLWYYFFLVHYNLPFVDDLRVIVDWTVVPTSLDLWMYWKVEDAHSSFYRSRHLMFVRGQSYYAEERDLLEKFYNGWAILCGVVLVILMPIIVFSPFSPFPNTVLVEHADMALGMTVASSCYGASRQQLCRYVELELFAAPALQIQRYNSSQTQKYLQDNPRVNTDIDIQDIKWPWFSKEAMHASPALVEEVQKIMDEATTGLDIAVVFELRYSLQRSVLGVSSHRRSLCSCAPSCGSFAAFPARVSELCSAGECRFCLGDAGDDDELVAPCECRGGQRWVHLAMLGWKRGRQLMEDRRMTHCQVCLAKLTCPALSRHEMMLQFTGQELASLVREQSLISSSQAWSDALFHHLRRVADRRSINNFVHWSRSSYLIYNCGPKQLALSIPDEANREAVLDNLDSAGHLEIQGKQYRLLREGPLAPSSPPSEPTTDVADVSSPSLFQAISALQVPTEVNLQLVDDSDRSDDSIRAVNLSKAISEEDLSVEVQLLLRRAMKAAKIDSLPRVQHFLAGPCATSQCLVMLPSRDGNADVPGFKAFPSLGIALGRDLAAALRATAPPAAPAATEPSAPSPAPEPEPPVAEPVAKRQRVEEVAEDTGIPEAHEPEEDVASASASEFSDFWGLTADVAPDLPDDDGSASDGSALEGPDAADMVVSVAAESIYDVAGSMRIEGTEGAEPTLRIFWGEARWQRTQLLGELARGDWGLCQAAPADLQRSARSLWRQLLDDERPVYAPRSEMTRSECHIVSDGGD</sequence>
<feature type="compositionally biased region" description="Low complexity" evidence="6">
    <location>
        <begin position="1387"/>
        <end position="1399"/>
    </location>
</feature>
<keyword evidence="3" id="KW-0863">Zinc-finger</keyword>
<dbReference type="PANTHER" id="PTHR47941">
    <property type="entry name" value="PENTATRICOPEPTIDE REPEAT-CONTAINING PROTEIN 3, MITOCHONDRIAL"/>
    <property type="match status" value="1"/>
</dbReference>
<dbReference type="Gene3D" id="1.25.40.10">
    <property type="entry name" value="Tetratricopeptide repeat domain"/>
    <property type="match status" value="3"/>
</dbReference>
<dbReference type="InterPro" id="IPR011990">
    <property type="entry name" value="TPR-like_helical_dom_sf"/>
</dbReference>
<evidence type="ECO:0000256" key="5">
    <source>
        <dbReference type="PROSITE-ProRule" id="PRU00708"/>
    </source>
</evidence>
<gene>
    <name evidence="9" type="ORF">CCMP2556_LOCUS29435</name>
</gene>
<evidence type="ECO:0000256" key="4">
    <source>
        <dbReference type="ARBA" id="ARBA00022833"/>
    </source>
</evidence>
<keyword evidence="7" id="KW-0812">Transmembrane</keyword>
<accession>A0ABP0N8T1</accession>
<dbReference type="PROSITE" id="PS51375">
    <property type="entry name" value="PPR"/>
    <property type="match status" value="8"/>
</dbReference>
<keyword evidence="1" id="KW-0479">Metal-binding</keyword>
<dbReference type="EMBL" id="CAXAMN010021462">
    <property type="protein sequence ID" value="CAK9059808.1"/>
    <property type="molecule type" value="Genomic_DNA"/>
</dbReference>
<feature type="compositionally biased region" description="Polar residues" evidence="6">
    <location>
        <begin position="448"/>
        <end position="457"/>
    </location>
</feature>
<evidence type="ECO:0000259" key="8">
    <source>
        <dbReference type="PROSITE" id="PS51292"/>
    </source>
</evidence>
<dbReference type="SMART" id="SM00744">
    <property type="entry name" value="RINGv"/>
    <property type="match status" value="1"/>
</dbReference>
<comment type="caution">
    <text evidence="9">The sequence shown here is derived from an EMBL/GenBank/DDBJ whole genome shotgun (WGS) entry which is preliminary data.</text>
</comment>
<feature type="repeat" description="PPR" evidence="5">
    <location>
        <begin position="385"/>
        <end position="419"/>
    </location>
</feature>
<feature type="repeat" description="PPR" evidence="5">
    <location>
        <begin position="176"/>
        <end position="210"/>
    </location>
</feature>
<dbReference type="Pfam" id="PF13041">
    <property type="entry name" value="PPR_2"/>
    <property type="match status" value="2"/>
</dbReference>
<proteinExistence type="predicted"/>
<dbReference type="Pfam" id="PF13812">
    <property type="entry name" value="PPR_3"/>
    <property type="match status" value="2"/>
</dbReference>
<feature type="repeat" description="PPR" evidence="5">
    <location>
        <begin position="71"/>
        <end position="105"/>
    </location>
</feature>
<feature type="transmembrane region" description="Helical" evidence="7">
    <location>
        <begin position="907"/>
        <end position="927"/>
    </location>
</feature>
<keyword evidence="4" id="KW-0862">Zinc</keyword>
<feature type="repeat" description="PPR" evidence="5">
    <location>
        <begin position="211"/>
        <end position="245"/>
    </location>
</feature>
<dbReference type="Pfam" id="PF24874">
    <property type="entry name" value="Piezo_THU9_anchor"/>
    <property type="match status" value="1"/>
</dbReference>
<keyword evidence="7" id="KW-0472">Membrane</keyword>
<feature type="repeat" description="PPR" evidence="5">
    <location>
        <begin position="106"/>
        <end position="140"/>
    </location>
</feature>
<feature type="repeat" description="PPR" evidence="5">
    <location>
        <begin position="281"/>
        <end position="315"/>
    </location>
</feature>
<feature type="compositionally biased region" description="Polar residues" evidence="6">
    <location>
        <begin position="477"/>
        <end position="489"/>
    </location>
</feature>
<feature type="transmembrane region" description="Helical" evidence="7">
    <location>
        <begin position="663"/>
        <end position="684"/>
    </location>
</feature>
<dbReference type="Gene3D" id="3.30.40.10">
    <property type="entry name" value="Zinc/RING finger domain, C3HC4 (zinc finger)"/>
    <property type="match status" value="1"/>
</dbReference>
<dbReference type="Proteomes" id="UP001642484">
    <property type="component" value="Unassembled WGS sequence"/>
</dbReference>
<dbReference type="PROSITE" id="PS51292">
    <property type="entry name" value="ZF_RING_CH"/>
    <property type="match status" value="1"/>
</dbReference>
<dbReference type="InterPro" id="IPR002885">
    <property type="entry name" value="PPR_rpt"/>
</dbReference>
<organism evidence="9 10">
    <name type="scientific">Durusdinium trenchii</name>
    <dbReference type="NCBI Taxonomy" id="1381693"/>
    <lineage>
        <taxon>Eukaryota</taxon>
        <taxon>Sar</taxon>
        <taxon>Alveolata</taxon>
        <taxon>Dinophyceae</taxon>
        <taxon>Suessiales</taxon>
        <taxon>Symbiodiniaceae</taxon>
        <taxon>Durusdinium</taxon>
    </lineage>
</organism>
<evidence type="ECO:0000313" key="10">
    <source>
        <dbReference type="Proteomes" id="UP001642484"/>
    </source>
</evidence>
<evidence type="ECO:0000256" key="3">
    <source>
        <dbReference type="ARBA" id="ARBA00022771"/>
    </source>
</evidence>
<evidence type="ECO:0000256" key="1">
    <source>
        <dbReference type="ARBA" id="ARBA00022723"/>
    </source>
</evidence>
<reference evidence="9 10" key="1">
    <citation type="submission" date="2024-02" db="EMBL/GenBank/DDBJ databases">
        <authorList>
            <person name="Chen Y."/>
            <person name="Shah S."/>
            <person name="Dougan E. K."/>
            <person name="Thang M."/>
            <person name="Chan C."/>
        </authorList>
    </citation>
    <scope>NUCLEOTIDE SEQUENCE [LARGE SCALE GENOMIC DNA]</scope>
</reference>
<evidence type="ECO:0000256" key="7">
    <source>
        <dbReference type="SAM" id="Phobius"/>
    </source>
</evidence>
<dbReference type="SUPFAM" id="SSF143456">
    <property type="entry name" value="VC0467-like"/>
    <property type="match status" value="1"/>
</dbReference>
<feature type="region of interest" description="Disordered" evidence="6">
    <location>
        <begin position="443"/>
        <end position="489"/>
    </location>
</feature>
<feature type="domain" description="RING-CH-type" evidence="8">
    <location>
        <begin position="1077"/>
        <end position="1143"/>
    </location>
</feature>
<evidence type="ECO:0000313" key="9">
    <source>
        <dbReference type="EMBL" id="CAK9059808.1"/>
    </source>
</evidence>
<dbReference type="InterPro" id="IPR011016">
    <property type="entry name" value="Znf_RING-CH"/>
</dbReference>
<dbReference type="CDD" id="cd16495">
    <property type="entry name" value="RING_CH-C4HC3_MARCH"/>
    <property type="match status" value="1"/>
</dbReference>
<dbReference type="InterPro" id="IPR056770">
    <property type="entry name" value="Piezo_THU9_anchor"/>
</dbReference>
<dbReference type="Gene3D" id="3.40.1740.10">
    <property type="entry name" value="VC0467-like"/>
    <property type="match status" value="1"/>
</dbReference>
<feature type="repeat" description="PPR" evidence="5">
    <location>
        <begin position="141"/>
        <end position="175"/>
    </location>
</feature>